<feature type="transmembrane region" description="Helical" evidence="1">
    <location>
        <begin position="203"/>
        <end position="222"/>
    </location>
</feature>
<name>A0A011M856_9PROT</name>
<dbReference type="Pfam" id="PF14023">
    <property type="entry name" value="Bestrophin-like"/>
    <property type="match status" value="1"/>
</dbReference>
<dbReference type="EMBL" id="JFAX01000018">
    <property type="protein sequence ID" value="EXI65873.1"/>
    <property type="molecule type" value="Genomic_DNA"/>
</dbReference>
<dbReference type="STRING" id="1454001.AW08_02898"/>
<evidence type="ECO:0000256" key="1">
    <source>
        <dbReference type="SAM" id="Phobius"/>
    </source>
</evidence>
<evidence type="ECO:0000313" key="3">
    <source>
        <dbReference type="Proteomes" id="UP000020218"/>
    </source>
</evidence>
<dbReference type="AlphaFoldDB" id="A0A011M856"/>
<accession>A0A011M856</accession>
<feature type="transmembrane region" description="Helical" evidence="1">
    <location>
        <begin position="176"/>
        <end position="197"/>
    </location>
</feature>
<keyword evidence="3" id="KW-1185">Reference proteome</keyword>
<keyword evidence="1" id="KW-0472">Membrane</keyword>
<keyword evidence="1" id="KW-0812">Transmembrane</keyword>
<proteinExistence type="predicted"/>
<dbReference type="PATRIC" id="fig|1454001.3.peg.2919"/>
<comment type="caution">
    <text evidence="2">The sequence shown here is derived from an EMBL/GenBank/DDBJ whole genome shotgun (WGS) entry which is preliminary data.</text>
</comment>
<feature type="transmembrane region" description="Helical" evidence="1">
    <location>
        <begin position="40"/>
        <end position="63"/>
    </location>
</feature>
<sequence length="248" mass="25803">MISPLVVASLVALAVLGGGLAGTFLRDRLPGRHLDEDTKWMVRIGIGFLSTLAALLMSLIISAKMQSFDAVSRSVATTAAQIVGIDASLRELGPAGDAARAQLRALVSAEVDRLWQHAPSPASDARGYHPLERTLRAIAPAGAAEQAARARALQLTSELAHAGGLASSESGSTTTVPLLIVLLLWLVIISFGINLFAPASVTIVVVNLLVSLSIAAAIFLILELDQPYHGLIGVSDAPLRAALQQLAS</sequence>
<organism evidence="2 3">
    <name type="scientific">Candidatus Accumulibacter adjunctus</name>
    <dbReference type="NCBI Taxonomy" id="1454001"/>
    <lineage>
        <taxon>Bacteria</taxon>
        <taxon>Pseudomonadati</taxon>
        <taxon>Pseudomonadota</taxon>
        <taxon>Betaproteobacteria</taxon>
        <taxon>Candidatus Accumulibacter</taxon>
    </lineage>
</organism>
<gene>
    <name evidence="2" type="ORF">AW08_02898</name>
</gene>
<protein>
    <recommendedName>
        <fullName evidence="4">DUF4239 domain-containing protein</fullName>
    </recommendedName>
</protein>
<dbReference type="InterPro" id="IPR025333">
    <property type="entry name" value="DUF4239"/>
</dbReference>
<evidence type="ECO:0000313" key="2">
    <source>
        <dbReference type="EMBL" id="EXI65873.1"/>
    </source>
</evidence>
<dbReference type="Proteomes" id="UP000020218">
    <property type="component" value="Unassembled WGS sequence"/>
</dbReference>
<reference evidence="2" key="1">
    <citation type="submission" date="2014-02" db="EMBL/GenBank/DDBJ databases">
        <title>Expanding our view of genomic diversity in Candidatus Accumulibacter clades.</title>
        <authorList>
            <person name="Skennerton C.T."/>
            <person name="Barr J.J."/>
            <person name="Slater F.R."/>
            <person name="Bond P.L."/>
            <person name="Tyson G.W."/>
        </authorList>
    </citation>
    <scope>NUCLEOTIDE SEQUENCE [LARGE SCALE GENOMIC DNA]</scope>
</reference>
<evidence type="ECO:0008006" key="4">
    <source>
        <dbReference type="Google" id="ProtNLM"/>
    </source>
</evidence>
<keyword evidence="1" id="KW-1133">Transmembrane helix</keyword>